<feature type="domain" description="PTS EIIA type-2" evidence="11">
    <location>
        <begin position="1"/>
        <end position="144"/>
    </location>
</feature>
<evidence type="ECO:0000256" key="9">
    <source>
        <dbReference type="ARBA" id="ARBA00041175"/>
    </source>
</evidence>
<comment type="function">
    <text evidence="8">The phosphoenolpyruvate-dependent sugar phosphotransferase system (sugar PTS), a major carbohydrate active transport system, catalyzes the phosphorylation of incoming sugar substrates concomitantly with their translocation across the cell membrane. The enzyme II UlaABC PTS system is involved in ascorbate transport.</text>
</comment>
<evidence type="ECO:0000256" key="7">
    <source>
        <dbReference type="ARBA" id="ARBA00022777"/>
    </source>
</evidence>
<organism evidence="12">
    <name type="scientific">Salmonella houtenae</name>
    <dbReference type="NCBI Taxonomy" id="59205"/>
    <lineage>
        <taxon>Bacteria</taxon>
        <taxon>Pseudomonadati</taxon>
        <taxon>Pseudomonadota</taxon>
        <taxon>Gammaproteobacteria</taxon>
        <taxon>Enterobacterales</taxon>
        <taxon>Enterobacteriaceae</taxon>
        <taxon>Salmonella</taxon>
    </lineage>
</organism>
<dbReference type="Gene3D" id="3.40.930.10">
    <property type="entry name" value="Mannitol-specific EII, Chain A"/>
    <property type="match status" value="1"/>
</dbReference>
<dbReference type="AlphaFoldDB" id="A0A5Y2SI80"/>
<evidence type="ECO:0000256" key="10">
    <source>
        <dbReference type="ARBA" id="ARBA00042072"/>
    </source>
</evidence>
<keyword evidence="5" id="KW-0808">Transferase</keyword>
<dbReference type="InterPro" id="IPR002178">
    <property type="entry name" value="PTS_EIIA_type-2_dom"/>
</dbReference>
<dbReference type="Pfam" id="PF00359">
    <property type="entry name" value="PTS_EIIA_2"/>
    <property type="match status" value="1"/>
</dbReference>
<keyword evidence="6" id="KW-0598">Phosphotransferase system</keyword>
<dbReference type="GO" id="GO:0005737">
    <property type="term" value="C:cytoplasm"/>
    <property type="evidence" value="ECO:0007669"/>
    <property type="project" value="UniProtKB-SubCell"/>
</dbReference>
<comment type="caution">
    <text evidence="12">The sequence shown here is derived from an EMBL/GenBank/DDBJ whole genome shotgun (WGS) entry which is preliminary data.</text>
</comment>
<sequence length="156" mass="17328">MTIKELLIEADAIQVGVAESDWQIHLAASPLVAKGYISAEYGQAVIDNTLHHGAHYVFDEGVAIPHARPECGVKRNCFSLVLNKPIQFADSEKADIVIMFGAQDIPELAQLAQRAQPMRLGPVFTVDQQQLPDIELLNEWIEIQIGNENCRPDKTR</sequence>
<proteinExistence type="predicted"/>
<accession>A0A5Y2SI80</accession>
<keyword evidence="2" id="KW-0813">Transport</keyword>
<evidence type="ECO:0000313" key="12">
    <source>
        <dbReference type="EMBL" id="ECF6076204.1"/>
    </source>
</evidence>
<dbReference type="GO" id="GO:0016301">
    <property type="term" value="F:kinase activity"/>
    <property type="evidence" value="ECO:0007669"/>
    <property type="project" value="UniProtKB-KW"/>
</dbReference>
<dbReference type="InterPro" id="IPR016152">
    <property type="entry name" value="PTrfase/Anion_transptr"/>
</dbReference>
<evidence type="ECO:0000256" key="8">
    <source>
        <dbReference type="ARBA" id="ARBA00037387"/>
    </source>
</evidence>
<keyword evidence="7" id="KW-0418">Kinase</keyword>
<evidence type="ECO:0000256" key="2">
    <source>
        <dbReference type="ARBA" id="ARBA00022448"/>
    </source>
</evidence>
<dbReference type="InterPro" id="IPR051351">
    <property type="entry name" value="Ascorbate-PTS_EIIA_comp"/>
</dbReference>
<dbReference type="SUPFAM" id="SSF55804">
    <property type="entry name" value="Phoshotransferase/anion transport protein"/>
    <property type="match status" value="1"/>
</dbReference>
<dbReference type="EMBL" id="AAILSW010000052">
    <property type="protein sequence ID" value="ECF6076204.1"/>
    <property type="molecule type" value="Genomic_DNA"/>
</dbReference>
<evidence type="ECO:0000259" key="11">
    <source>
        <dbReference type="PROSITE" id="PS51094"/>
    </source>
</evidence>
<keyword evidence="3" id="KW-0963">Cytoplasm</keyword>
<dbReference type="PANTHER" id="PTHR36203:SF1">
    <property type="entry name" value="ASCORBATE-SPECIFIC PTS SYSTEM EIIA COMPONENT"/>
    <property type="match status" value="1"/>
</dbReference>
<reference evidence="12" key="1">
    <citation type="submission" date="2019-07" db="EMBL/GenBank/DDBJ databases">
        <authorList>
            <person name="Ashton P.M."/>
            <person name="Dallman T."/>
            <person name="Nair S."/>
            <person name="De Pinna E."/>
            <person name="Peters T."/>
            <person name="Grant K."/>
        </authorList>
    </citation>
    <scope>NUCLEOTIDE SEQUENCE [LARGE SCALE GENOMIC DNA]</scope>
    <source>
        <strain evidence="12">674345</strain>
    </source>
</reference>
<name>A0A5Y2SI80_SALHO</name>
<protein>
    <recommendedName>
        <fullName evidence="9">Ascorbate-specific PTS system EIIA component</fullName>
    </recommendedName>
    <alternativeName>
        <fullName evidence="10">Ascorbate-specific phosphotransferase enzyme IIA component</fullName>
    </alternativeName>
</protein>
<keyword evidence="4" id="KW-0597">Phosphoprotein</keyword>
<gene>
    <name evidence="12" type="ORF">FNH47_19790</name>
</gene>
<evidence type="ECO:0000256" key="1">
    <source>
        <dbReference type="ARBA" id="ARBA00004496"/>
    </source>
</evidence>
<evidence type="ECO:0000256" key="6">
    <source>
        <dbReference type="ARBA" id="ARBA00022683"/>
    </source>
</evidence>
<evidence type="ECO:0000256" key="4">
    <source>
        <dbReference type="ARBA" id="ARBA00022553"/>
    </source>
</evidence>
<comment type="subcellular location">
    <subcellularLocation>
        <location evidence="1">Cytoplasm</location>
    </subcellularLocation>
</comment>
<dbReference type="Proteomes" id="UP000839836">
    <property type="component" value="Unassembled WGS sequence"/>
</dbReference>
<evidence type="ECO:0000256" key="3">
    <source>
        <dbReference type="ARBA" id="ARBA00022490"/>
    </source>
</evidence>
<evidence type="ECO:0000256" key="5">
    <source>
        <dbReference type="ARBA" id="ARBA00022679"/>
    </source>
</evidence>
<dbReference type="PANTHER" id="PTHR36203">
    <property type="entry name" value="ASCORBATE-SPECIFIC PTS SYSTEM EIIA COMPONENT"/>
    <property type="match status" value="1"/>
</dbReference>
<dbReference type="GO" id="GO:0009401">
    <property type="term" value="P:phosphoenolpyruvate-dependent sugar phosphotransferase system"/>
    <property type="evidence" value="ECO:0007669"/>
    <property type="project" value="UniProtKB-KW"/>
</dbReference>
<dbReference type="PROSITE" id="PS51094">
    <property type="entry name" value="PTS_EIIA_TYPE_2"/>
    <property type="match status" value="1"/>
</dbReference>